<evidence type="ECO:0000256" key="2">
    <source>
        <dbReference type="ARBA" id="ARBA00023002"/>
    </source>
</evidence>
<accession>A0AA38G827</accession>
<comment type="caution">
    <text evidence="5">The sequence shown here is derived from an EMBL/GenBank/DDBJ whole genome shotgun (WGS) entry which is preliminary data.</text>
</comment>
<evidence type="ECO:0000313" key="6">
    <source>
        <dbReference type="Proteomes" id="UP000824469"/>
    </source>
</evidence>
<dbReference type="Gene3D" id="2.60.120.330">
    <property type="entry name" value="B-lactam Antibiotic, Isopenicillin N Synthase, Chain"/>
    <property type="match status" value="1"/>
</dbReference>
<dbReference type="GO" id="GO:0046872">
    <property type="term" value="F:metal ion binding"/>
    <property type="evidence" value="ECO:0007669"/>
    <property type="project" value="UniProtKB-KW"/>
</dbReference>
<name>A0AA38G827_TAXCH</name>
<evidence type="ECO:0000313" key="5">
    <source>
        <dbReference type="EMBL" id="KAH9318566.1"/>
    </source>
</evidence>
<dbReference type="PANTHER" id="PTHR10209:SF867">
    <property type="entry name" value="2-OXOGLUTARATE (2OG) AND FE(II)-DEPENDENT OXYGENASE SUPERFAMILY PROTEIN"/>
    <property type="match status" value="1"/>
</dbReference>
<dbReference type="InterPro" id="IPR026992">
    <property type="entry name" value="DIOX_N"/>
</dbReference>
<dbReference type="EMBL" id="JAHRHJ020000004">
    <property type="protein sequence ID" value="KAH9318566.1"/>
    <property type="molecule type" value="Genomic_DNA"/>
</dbReference>
<sequence>MDVSAADAGNNSLISIDLSSPDLNNSASLIRQACLDSGFFYVINHGISQDLFDDLFQQSRKFFEFPLEEKMRVLRNENFRGYTPLQDEMLDPSKQTKGDCKEGYYIGVEVAKDDPHATKRFSGPNVWPSA</sequence>
<dbReference type="OMA" id="WKESYYI"/>
<gene>
    <name evidence="5" type="ORF">KI387_020335</name>
</gene>
<evidence type="ECO:0000256" key="3">
    <source>
        <dbReference type="ARBA" id="ARBA00023004"/>
    </source>
</evidence>
<keyword evidence="6" id="KW-1185">Reference proteome</keyword>
<reference evidence="5 6" key="1">
    <citation type="journal article" date="2021" name="Nat. Plants">
        <title>The Taxus genome provides insights into paclitaxel biosynthesis.</title>
        <authorList>
            <person name="Xiong X."/>
            <person name="Gou J."/>
            <person name="Liao Q."/>
            <person name="Li Y."/>
            <person name="Zhou Q."/>
            <person name="Bi G."/>
            <person name="Li C."/>
            <person name="Du R."/>
            <person name="Wang X."/>
            <person name="Sun T."/>
            <person name="Guo L."/>
            <person name="Liang H."/>
            <person name="Lu P."/>
            <person name="Wu Y."/>
            <person name="Zhang Z."/>
            <person name="Ro D.K."/>
            <person name="Shang Y."/>
            <person name="Huang S."/>
            <person name="Yan J."/>
        </authorList>
    </citation>
    <scope>NUCLEOTIDE SEQUENCE [LARGE SCALE GENOMIC DNA]</scope>
    <source>
        <strain evidence="5">Ta-2019</strain>
    </source>
</reference>
<feature type="non-terminal residue" evidence="5">
    <location>
        <position position="1"/>
    </location>
</feature>
<dbReference type="PANTHER" id="PTHR10209">
    <property type="entry name" value="OXIDOREDUCTASE, 2OG-FE II OXYGENASE FAMILY PROTEIN"/>
    <property type="match status" value="1"/>
</dbReference>
<evidence type="ECO:0000256" key="1">
    <source>
        <dbReference type="ARBA" id="ARBA00022723"/>
    </source>
</evidence>
<dbReference type="Proteomes" id="UP000824469">
    <property type="component" value="Unassembled WGS sequence"/>
</dbReference>
<proteinExistence type="predicted"/>
<dbReference type="Pfam" id="PF14226">
    <property type="entry name" value="DIOX_N"/>
    <property type="match status" value="1"/>
</dbReference>
<feature type="domain" description="Non-haem dioxygenase N-terminal" evidence="4">
    <location>
        <begin position="16"/>
        <end position="129"/>
    </location>
</feature>
<dbReference type="GO" id="GO:0016491">
    <property type="term" value="F:oxidoreductase activity"/>
    <property type="evidence" value="ECO:0007669"/>
    <property type="project" value="UniProtKB-KW"/>
</dbReference>
<dbReference type="InterPro" id="IPR027443">
    <property type="entry name" value="IPNS-like_sf"/>
</dbReference>
<dbReference type="SUPFAM" id="SSF51197">
    <property type="entry name" value="Clavaminate synthase-like"/>
    <property type="match status" value="1"/>
</dbReference>
<organism evidence="5 6">
    <name type="scientific">Taxus chinensis</name>
    <name type="common">Chinese yew</name>
    <name type="synonym">Taxus wallichiana var. chinensis</name>
    <dbReference type="NCBI Taxonomy" id="29808"/>
    <lineage>
        <taxon>Eukaryota</taxon>
        <taxon>Viridiplantae</taxon>
        <taxon>Streptophyta</taxon>
        <taxon>Embryophyta</taxon>
        <taxon>Tracheophyta</taxon>
        <taxon>Spermatophyta</taxon>
        <taxon>Pinopsida</taxon>
        <taxon>Pinidae</taxon>
        <taxon>Conifers II</taxon>
        <taxon>Cupressales</taxon>
        <taxon>Taxaceae</taxon>
        <taxon>Taxus</taxon>
    </lineage>
</organism>
<keyword evidence="3" id="KW-0408">Iron</keyword>
<protein>
    <recommendedName>
        <fullName evidence="4">Non-haem dioxygenase N-terminal domain-containing protein</fullName>
    </recommendedName>
</protein>
<evidence type="ECO:0000259" key="4">
    <source>
        <dbReference type="Pfam" id="PF14226"/>
    </source>
</evidence>
<keyword evidence="2" id="KW-0560">Oxidoreductase</keyword>
<keyword evidence="1" id="KW-0479">Metal-binding</keyword>
<dbReference type="AlphaFoldDB" id="A0AA38G827"/>